<dbReference type="PATRIC" id="fig|1261131.3.peg.219"/>
<dbReference type="KEGG" id="lar:lam_230"/>
<feature type="domain" description="Type II secretion system protein GspF" evidence="7">
    <location>
        <begin position="161"/>
        <end position="285"/>
    </location>
</feature>
<evidence type="ECO:0000256" key="4">
    <source>
        <dbReference type="ARBA" id="ARBA00022989"/>
    </source>
</evidence>
<keyword evidence="3 6" id="KW-0812">Transmembrane</keyword>
<keyword evidence="9" id="KW-1185">Reference proteome</keyword>
<organism evidence="8 9">
    <name type="scientific">Candidatus Liberibacter americanus str. Sao Paulo</name>
    <dbReference type="NCBI Taxonomy" id="1261131"/>
    <lineage>
        <taxon>Bacteria</taxon>
        <taxon>Pseudomonadati</taxon>
        <taxon>Pseudomonadota</taxon>
        <taxon>Alphaproteobacteria</taxon>
        <taxon>Hyphomicrobiales</taxon>
        <taxon>Rhizobiaceae</taxon>
        <taxon>Liberibacter</taxon>
    </lineage>
</organism>
<keyword evidence="2" id="KW-1003">Cell membrane</keyword>
<keyword evidence="4 6" id="KW-1133">Transmembrane helix</keyword>
<feature type="transmembrane region" description="Helical" evidence="6">
    <location>
        <begin position="269"/>
        <end position="289"/>
    </location>
</feature>
<dbReference type="EMBL" id="CP006604">
    <property type="protein sequence ID" value="AHA27603.1"/>
    <property type="molecule type" value="Genomic_DNA"/>
</dbReference>
<evidence type="ECO:0000256" key="3">
    <source>
        <dbReference type="ARBA" id="ARBA00022692"/>
    </source>
</evidence>
<gene>
    <name evidence="8" type="primary">tadB</name>
    <name evidence="8" type="ORF">lam_230</name>
</gene>
<name>U6B4Q1_9HYPH</name>
<dbReference type="Pfam" id="PF00482">
    <property type="entry name" value="T2SSF"/>
    <property type="match status" value="1"/>
</dbReference>
<dbReference type="GO" id="GO:0005886">
    <property type="term" value="C:plasma membrane"/>
    <property type="evidence" value="ECO:0007669"/>
    <property type="project" value="UniProtKB-SubCell"/>
</dbReference>
<dbReference type="PANTHER" id="PTHR35007">
    <property type="entry name" value="INTEGRAL MEMBRANE PROTEIN-RELATED"/>
    <property type="match status" value="1"/>
</dbReference>
<proteinExistence type="predicted"/>
<feature type="transmembrane region" description="Helical" evidence="6">
    <location>
        <begin position="100"/>
        <end position="118"/>
    </location>
</feature>
<evidence type="ECO:0000256" key="1">
    <source>
        <dbReference type="ARBA" id="ARBA00004651"/>
    </source>
</evidence>
<dbReference type="RefSeq" id="WP_007556853.1">
    <property type="nucleotide sequence ID" value="NC_022793.1"/>
</dbReference>
<dbReference type="eggNOG" id="COG4965">
    <property type="taxonomic scope" value="Bacteria"/>
</dbReference>
<protein>
    <submittedName>
        <fullName evidence="8">Flp pilus assembly protein TadB</fullName>
    </submittedName>
</protein>
<dbReference type="AlphaFoldDB" id="U6B4Q1"/>
<feature type="transmembrane region" description="Helical" evidence="6">
    <location>
        <begin position="6"/>
        <end position="29"/>
    </location>
</feature>
<evidence type="ECO:0000259" key="7">
    <source>
        <dbReference type="Pfam" id="PF00482"/>
    </source>
</evidence>
<dbReference type="InterPro" id="IPR018076">
    <property type="entry name" value="T2SS_GspF_dom"/>
</dbReference>
<dbReference type="InterPro" id="IPR042094">
    <property type="entry name" value="T2SS_GspF_sf"/>
</dbReference>
<evidence type="ECO:0000256" key="5">
    <source>
        <dbReference type="ARBA" id="ARBA00023136"/>
    </source>
</evidence>
<sequence>MDYIFRVAFIGLIVLFVFIIIYKILFYIFKDEDDDSIATASRIQKKSVKNKGDDLEASKRRKALLEAMQKIEMQQKEKSSNNIKLSALISYSGLSISKKSFYIISAIFGFIVWIFALILVNSFFISVCISLSSVLIFPRMLLKIIIKKRKEKFLNEFPNALDIVVRSVRSGLPVSDAIAIIVSQSSEPVKSEFRRVVEAQQLGLSVSESVARMLIYMPLQEVSFFSTVITIQSQSGGNLSESLSNLSKVLRDRKKMKAKVQALAMEAKASAWIIGSLPFIVSLLVYFTSPDYMSILFTDTRGHIILGFAACMMLVGVLIMRFMINFDV</sequence>
<dbReference type="STRING" id="1261131.lam_230"/>
<evidence type="ECO:0000256" key="2">
    <source>
        <dbReference type="ARBA" id="ARBA00022475"/>
    </source>
</evidence>
<reference evidence="8 9" key="1">
    <citation type="journal article" date="2014" name="Mol. Plant Microbe Interact.">
        <title>The complete genome sequence of Candidatus Liberibacter americanus, associated with citrus Huanglongbing.</title>
        <authorList>
            <person name="Wulff N.A."/>
            <person name="Zhang S."/>
            <person name="Setubal J.C."/>
            <person name="Almeida N.F."/>
            <person name="Martins E.C."/>
            <person name="Harakava R."/>
            <person name="Kumar D."/>
            <person name="Rangel L.T."/>
            <person name="Foissac X."/>
            <person name="Bove J."/>
            <person name="Gabriel D.W."/>
        </authorList>
    </citation>
    <scope>NUCLEOTIDE SEQUENCE [LARGE SCALE GENOMIC DNA]</scope>
    <source>
        <strain evidence="8 9">Sao Paulo</strain>
    </source>
</reference>
<feature type="transmembrane region" description="Helical" evidence="6">
    <location>
        <begin position="304"/>
        <end position="324"/>
    </location>
</feature>
<evidence type="ECO:0000313" key="9">
    <source>
        <dbReference type="Proteomes" id="UP000017862"/>
    </source>
</evidence>
<dbReference type="Gene3D" id="1.20.81.30">
    <property type="entry name" value="Type II secretion system (T2SS), domain F"/>
    <property type="match status" value="1"/>
</dbReference>
<comment type="subcellular location">
    <subcellularLocation>
        <location evidence="1">Cell membrane</location>
        <topology evidence="1">Multi-pass membrane protein</topology>
    </subcellularLocation>
</comment>
<evidence type="ECO:0000256" key="6">
    <source>
        <dbReference type="SAM" id="Phobius"/>
    </source>
</evidence>
<keyword evidence="5 6" id="KW-0472">Membrane</keyword>
<evidence type="ECO:0000313" key="8">
    <source>
        <dbReference type="EMBL" id="AHA27603.1"/>
    </source>
</evidence>
<accession>U6B4Q1</accession>
<dbReference type="Proteomes" id="UP000017862">
    <property type="component" value="Chromosome"/>
</dbReference>
<dbReference type="PANTHER" id="PTHR35007:SF1">
    <property type="entry name" value="PILUS ASSEMBLY PROTEIN"/>
    <property type="match status" value="1"/>
</dbReference>
<dbReference type="HOGENOM" id="CLU_064305_1_1_5"/>